<keyword evidence="3" id="KW-0862">Zinc</keyword>
<sequence>MFSCSVCDKAFTLIKNLHRHAKLHESLTKILCSICSEIFTRRDNLVRHNKEKHRKYFFF</sequence>
<evidence type="ECO:0000313" key="7">
    <source>
        <dbReference type="Proteomes" id="UP000478052"/>
    </source>
</evidence>
<feature type="domain" description="C2H2-type" evidence="5">
    <location>
        <begin position="30"/>
        <end position="53"/>
    </location>
</feature>
<reference evidence="6 7" key="1">
    <citation type="submission" date="2019-08" db="EMBL/GenBank/DDBJ databases">
        <title>Whole genome of Aphis craccivora.</title>
        <authorList>
            <person name="Voronova N.V."/>
            <person name="Shulinski R.S."/>
            <person name="Bandarenka Y.V."/>
            <person name="Zhorov D.G."/>
            <person name="Warner D."/>
        </authorList>
    </citation>
    <scope>NUCLEOTIDE SEQUENCE [LARGE SCALE GENOMIC DNA]</scope>
    <source>
        <strain evidence="6">180601</strain>
        <tissue evidence="6">Whole Body</tissue>
    </source>
</reference>
<dbReference type="Pfam" id="PF00096">
    <property type="entry name" value="zf-C2H2"/>
    <property type="match status" value="2"/>
</dbReference>
<name>A0A6G0VQ80_APHCR</name>
<evidence type="ECO:0000256" key="4">
    <source>
        <dbReference type="PROSITE-ProRule" id="PRU00042"/>
    </source>
</evidence>
<gene>
    <name evidence="6" type="ORF">FWK35_00026603</name>
</gene>
<comment type="caution">
    <text evidence="6">The sequence shown here is derived from an EMBL/GenBank/DDBJ whole genome shotgun (WGS) entry which is preliminary data.</text>
</comment>
<evidence type="ECO:0000256" key="3">
    <source>
        <dbReference type="ARBA" id="ARBA00022833"/>
    </source>
</evidence>
<organism evidence="6 7">
    <name type="scientific">Aphis craccivora</name>
    <name type="common">Cowpea aphid</name>
    <dbReference type="NCBI Taxonomy" id="307492"/>
    <lineage>
        <taxon>Eukaryota</taxon>
        <taxon>Metazoa</taxon>
        <taxon>Ecdysozoa</taxon>
        <taxon>Arthropoda</taxon>
        <taxon>Hexapoda</taxon>
        <taxon>Insecta</taxon>
        <taxon>Pterygota</taxon>
        <taxon>Neoptera</taxon>
        <taxon>Paraneoptera</taxon>
        <taxon>Hemiptera</taxon>
        <taxon>Sternorrhyncha</taxon>
        <taxon>Aphidomorpha</taxon>
        <taxon>Aphidoidea</taxon>
        <taxon>Aphididae</taxon>
        <taxon>Aphidini</taxon>
        <taxon>Aphis</taxon>
        <taxon>Aphis</taxon>
    </lineage>
</organism>
<keyword evidence="7" id="KW-1185">Reference proteome</keyword>
<feature type="domain" description="C2H2-type" evidence="5">
    <location>
        <begin position="2"/>
        <end position="29"/>
    </location>
</feature>
<proteinExistence type="predicted"/>
<dbReference type="PROSITE" id="PS00028">
    <property type="entry name" value="ZINC_FINGER_C2H2_1"/>
    <property type="match status" value="2"/>
</dbReference>
<dbReference type="FunFam" id="3.30.160.60:FF:000446">
    <property type="entry name" value="Zinc finger protein"/>
    <property type="match status" value="1"/>
</dbReference>
<dbReference type="GO" id="GO:0008270">
    <property type="term" value="F:zinc ion binding"/>
    <property type="evidence" value="ECO:0007669"/>
    <property type="project" value="UniProtKB-KW"/>
</dbReference>
<keyword evidence="2 4" id="KW-0863">Zinc-finger</keyword>
<dbReference type="SMART" id="SM00355">
    <property type="entry name" value="ZnF_C2H2"/>
    <property type="match status" value="2"/>
</dbReference>
<dbReference type="OrthoDB" id="6601286at2759"/>
<protein>
    <submittedName>
        <fullName evidence="6">Zinc finger and BTB domain-containing protein 24-like</fullName>
    </submittedName>
</protein>
<evidence type="ECO:0000256" key="1">
    <source>
        <dbReference type="ARBA" id="ARBA00022723"/>
    </source>
</evidence>
<evidence type="ECO:0000313" key="6">
    <source>
        <dbReference type="EMBL" id="KAF0705364.1"/>
    </source>
</evidence>
<dbReference type="EMBL" id="VUJU01013264">
    <property type="protein sequence ID" value="KAF0705364.1"/>
    <property type="molecule type" value="Genomic_DNA"/>
</dbReference>
<dbReference type="InterPro" id="IPR036236">
    <property type="entry name" value="Znf_C2H2_sf"/>
</dbReference>
<dbReference type="SUPFAM" id="SSF57667">
    <property type="entry name" value="beta-beta-alpha zinc fingers"/>
    <property type="match status" value="1"/>
</dbReference>
<keyword evidence="1" id="KW-0479">Metal-binding</keyword>
<evidence type="ECO:0000256" key="2">
    <source>
        <dbReference type="ARBA" id="ARBA00022771"/>
    </source>
</evidence>
<dbReference type="Proteomes" id="UP000478052">
    <property type="component" value="Unassembled WGS sequence"/>
</dbReference>
<dbReference type="AlphaFoldDB" id="A0A6G0VQ80"/>
<dbReference type="GO" id="GO:0005634">
    <property type="term" value="C:nucleus"/>
    <property type="evidence" value="ECO:0007669"/>
    <property type="project" value="UniProtKB-ARBA"/>
</dbReference>
<dbReference type="Gene3D" id="3.30.160.60">
    <property type="entry name" value="Classic Zinc Finger"/>
    <property type="match status" value="2"/>
</dbReference>
<dbReference type="PROSITE" id="PS50157">
    <property type="entry name" value="ZINC_FINGER_C2H2_2"/>
    <property type="match status" value="2"/>
</dbReference>
<dbReference type="InterPro" id="IPR013087">
    <property type="entry name" value="Znf_C2H2_type"/>
</dbReference>
<accession>A0A6G0VQ80</accession>
<feature type="non-terminal residue" evidence="6">
    <location>
        <position position="59"/>
    </location>
</feature>
<evidence type="ECO:0000259" key="5">
    <source>
        <dbReference type="PROSITE" id="PS50157"/>
    </source>
</evidence>